<organism evidence="2 3">
    <name type="scientific">Candidatus Blochmanniella chromaiodes str. 640</name>
    <dbReference type="NCBI Taxonomy" id="1240471"/>
    <lineage>
        <taxon>Bacteria</taxon>
        <taxon>Pseudomonadati</taxon>
        <taxon>Pseudomonadota</taxon>
        <taxon>Gammaproteobacteria</taxon>
        <taxon>Enterobacterales</taxon>
        <taxon>Enterobacteriaceae</taxon>
        <taxon>ant endosymbionts</taxon>
        <taxon>Candidatus Blochmanniella</taxon>
    </lineage>
</organism>
<dbReference type="PANTHER" id="PTHR43597:SF3">
    <property type="entry name" value="CYSTEINE DESULFURATION PROTEIN SUFE"/>
    <property type="match status" value="1"/>
</dbReference>
<feature type="domain" description="Fe-S metabolism associated" evidence="1">
    <location>
        <begin position="12"/>
        <end position="136"/>
    </location>
</feature>
<keyword evidence="3" id="KW-1185">Reference proteome</keyword>
<protein>
    <submittedName>
        <fullName evidence="2">Cysteine desulfuration protein sufE</fullName>
    </submittedName>
</protein>
<accession>A0ABM5NDK2</accession>
<evidence type="ECO:0000259" key="1">
    <source>
        <dbReference type="Pfam" id="PF02657"/>
    </source>
</evidence>
<evidence type="ECO:0000313" key="3">
    <source>
        <dbReference type="Proteomes" id="UP000011067"/>
    </source>
</evidence>
<dbReference type="PANTHER" id="PTHR43597">
    <property type="entry name" value="SULFUR ACCEPTOR PROTEIN CSDE"/>
    <property type="match status" value="1"/>
</dbReference>
<dbReference type="Proteomes" id="UP000011067">
    <property type="component" value="Chromosome"/>
</dbReference>
<dbReference type="EMBL" id="CP003903">
    <property type="protein sequence ID" value="AGC03642.1"/>
    <property type="molecule type" value="Genomic_DNA"/>
</dbReference>
<dbReference type="RefSeq" id="WP_015344625.1">
    <property type="nucleotide sequence ID" value="NC_020075.1"/>
</dbReference>
<dbReference type="Pfam" id="PF02657">
    <property type="entry name" value="SufE"/>
    <property type="match status" value="1"/>
</dbReference>
<dbReference type="Gene3D" id="3.90.1010.10">
    <property type="match status" value="1"/>
</dbReference>
<sequence>MINFPTKNQLLQNFLSCINWEEKYIYIINLGKLLPAFPENMRTQEYLISGCQSQTWIALTTSARPHDNLIKLYGYSDSSIVKGIIAIIFSLYQGLNLQEVANVDIKPFLINQLELRQNLSMSRSQGIHLILDSIQTQAKFAL</sequence>
<evidence type="ECO:0000313" key="2">
    <source>
        <dbReference type="EMBL" id="AGC03642.1"/>
    </source>
</evidence>
<dbReference type="SUPFAM" id="SSF82649">
    <property type="entry name" value="SufE/NifU"/>
    <property type="match status" value="1"/>
</dbReference>
<reference evidence="2 3" key="1">
    <citation type="journal article" date="2013" name="Genome Biol. Evol.">
        <title>Sequence context of indel mutations and their effect on protein evolution in a bacterial endosymbiont.</title>
        <authorList>
            <person name="Williams L.E."/>
            <person name="Wernegreen J.J."/>
        </authorList>
    </citation>
    <scope>NUCLEOTIDE SEQUENCE [LARGE SCALE GENOMIC DNA]</scope>
    <source>
        <strain evidence="2 3">640</strain>
    </source>
</reference>
<dbReference type="InterPro" id="IPR003808">
    <property type="entry name" value="Fe-S_metab-assoc_dom"/>
</dbReference>
<proteinExistence type="predicted"/>
<name>A0ABM5NDK2_9ENTR</name>
<gene>
    <name evidence="2" type="primary">sufE</name>
    <name evidence="2" type="ORF">BCHRO640_385</name>
</gene>